<dbReference type="OMA" id="CCVGREQ"/>
<dbReference type="Gene3D" id="3.20.20.100">
    <property type="entry name" value="NADP-dependent oxidoreductase domain"/>
    <property type="match status" value="1"/>
</dbReference>
<evidence type="ECO:0000313" key="3">
    <source>
        <dbReference type="Proteomes" id="UP000001568"/>
    </source>
</evidence>
<dbReference type="GeneID" id="5001988"/>
<dbReference type="Gramene" id="ABO96238">
    <property type="protein sequence ID" value="ABO96238"/>
    <property type="gene ID" value="OSTLU_31589"/>
</dbReference>
<dbReference type="Pfam" id="PF00248">
    <property type="entry name" value="Aldo_ket_red"/>
    <property type="match status" value="1"/>
</dbReference>
<proteinExistence type="predicted"/>
<keyword evidence="3" id="KW-1185">Reference proteome</keyword>
<dbReference type="KEGG" id="olu:OSTLU_31589"/>
<dbReference type="AlphaFoldDB" id="A4RX71"/>
<dbReference type="Proteomes" id="UP000001568">
    <property type="component" value="Chromosome 5"/>
</dbReference>
<dbReference type="OrthoDB" id="48988at2759"/>
<gene>
    <name evidence="2" type="ORF">OSTLU_31589</name>
</gene>
<dbReference type="InterPro" id="IPR023210">
    <property type="entry name" value="NADP_OxRdtase_dom"/>
</dbReference>
<evidence type="ECO:0000313" key="2">
    <source>
        <dbReference type="EMBL" id="ABO96238.1"/>
    </source>
</evidence>
<evidence type="ECO:0000259" key="1">
    <source>
        <dbReference type="Pfam" id="PF00248"/>
    </source>
</evidence>
<name>A4RX71_OSTLU</name>
<dbReference type="eggNOG" id="KOG1575">
    <property type="taxonomic scope" value="Eukaryota"/>
</dbReference>
<dbReference type="InterPro" id="IPR036812">
    <property type="entry name" value="NAD(P)_OxRdtase_dom_sf"/>
</dbReference>
<sequence length="239" mass="26360">MTKAWVEENVTRPMRRIGVGKLGMVQLYWNDYDKKNYVDAALFLTDLKRAGKIGAVSLTNFDTKRVKEMVDAGAEISTNQIQYSLLDRRPEKVMVDYCRQTGVGLLPYGVVAGGLLSDKYLDARAEDVVTNTSSLRKYASVIGQVGGYQWYQSLLRTLRAVGDKHDGASIANVASKWVLDSPAVPAIIVGARNANHVSDHLALFDFDLDADDRAAIASVLAKGAQPTEDAYTWERGGRW</sequence>
<dbReference type="PANTHER" id="PTHR43147:SF5">
    <property type="entry name" value="OXIDOREDUCTASE"/>
    <property type="match status" value="1"/>
</dbReference>
<dbReference type="PANTHER" id="PTHR43147">
    <property type="entry name" value="PROTEIN TAS"/>
    <property type="match status" value="1"/>
</dbReference>
<reference evidence="2 3" key="1">
    <citation type="journal article" date="2007" name="Proc. Natl. Acad. Sci. U.S.A.">
        <title>The tiny eukaryote Ostreococcus provides genomic insights into the paradox of plankton speciation.</title>
        <authorList>
            <person name="Palenik B."/>
            <person name="Grimwood J."/>
            <person name="Aerts A."/>
            <person name="Rouze P."/>
            <person name="Salamov A."/>
            <person name="Putnam N."/>
            <person name="Dupont C."/>
            <person name="Jorgensen R."/>
            <person name="Derelle E."/>
            <person name="Rombauts S."/>
            <person name="Zhou K."/>
            <person name="Otillar R."/>
            <person name="Merchant S.S."/>
            <person name="Podell S."/>
            <person name="Gaasterland T."/>
            <person name="Napoli C."/>
            <person name="Gendler K."/>
            <person name="Manuell A."/>
            <person name="Tai V."/>
            <person name="Vallon O."/>
            <person name="Piganeau G."/>
            <person name="Jancek S."/>
            <person name="Heijde M."/>
            <person name="Jabbari K."/>
            <person name="Bowler C."/>
            <person name="Lohr M."/>
            <person name="Robbens S."/>
            <person name="Werner G."/>
            <person name="Dubchak I."/>
            <person name="Pazour G.J."/>
            <person name="Ren Q."/>
            <person name="Paulsen I."/>
            <person name="Delwiche C."/>
            <person name="Schmutz J."/>
            <person name="Rokhsar D."/>
            <person name="Van de Peer Y."/>
            <person name="Moreau H."/>
            <person name="Grigoriev I.V."/>
        </authorList>
    </citation>
    <scope>NUCLEOTIDE SEQUENCE [LARGE SCALE GENOMIC DNA]</scope>
    <source>
        <strain evidence="2 3">CCE9901</strain>
    </source>
</reference>
<dbReference type="SUPFAM" id="SSF51430">
    <property type="entry name" value="NAD(P)-linked oxidoreductase"/>
    <property type="match status" value="1"/>
</dbReference>
<feature type="domain" description="NADP-dependent oxidoreductase" evidence="1">
    <location>
        <begin position="1"/>
        <end position="219"/>
    </location>
</feature>
<organism evidence="2 3">
    <name type="scientific">Ostreococcus lucimarinus (strain CCE9901)</name>
    <dbReference type="NCBI Taxonomy" id="436017"/>
    <lineage>
        <taxon>Eukaryota</taxon>
        <taxon>Viridiplantae</taxon>
        <taxon>Chlorophyta</taxon>
        <taxon>Mamiellophyceae</taxon>
        <taxon>Mamiellales</taxon>
        <taxon>Bathycoccaceae</taxon>
        <taxon>Ostreococcus</taxon>
    </lineage>
</organism>
<dbReference type="RefSeq" id="XP_001417945.1">
    <property type="nucleotide sequence ID" value="XM_001417908.1"/>
</dbReference>
<dbReference type="EMBL" id="CP000585">
    <property type="protein sequence ID" value="ABO96238.1"/>
    <property type="molecule type" value="Genomic_DNA"/>
</dbReference>
<dbReference type="STRING" id="436017.A4RX71"/>
<dbReference type="HOGENOM" id="CLU_023205_4_0_1"/>
<protein>
    <recommendedName>
        <fullName evidence="1">NADP-dependent oxidoreductase domain-containing protein</fullName>
    </recommendedName>
</protein>
<accession>A4RX71</accession>